<reference evidence="9 10" key="1">
    <citation type="journal article" date="2020" name="Syst. Appl. Microbiol.">
        <title>Alienimonas chondri sp. nov., a novel planctomycete isolated from the biofilm of the red alga Chondrus crispus.</title>
        <authorList>
            <person name="Vitorino I."/>
            <person name="Albuquerque L."/>
            <person name="Wiegand S."/>
            <person name="Kallscheuer N."/>
            <person name="da Costa M.S."/>
            <person name="Lobo-da-Cunha A."/>
            <person name="Jogler C."/>
            <person name="Lage O.M."/>
        </authorList>
    </citation>
    <scope>NUCLEOTIDE SEQUENCE [LARGE SCALE GENOMIC DNA]</scope>
    <source>
        <strain evidence="9 10">LzC2</strain>
    </source>
</reference>
<sequence>MSVRSLRRVFGALLLALLCGSPVAPAAEQEQKRPNVLLICADDLTNCLDNPGVVTPNLDRLRKRAVSFKNAQCQYPQCNQSRISMLTGLRPDTLGVYDLSTSVRDAAPDAVTLPQLFKNNGYWSARVGKVYHYGNPGDIGTDGLDDPASWNRVVNPAGRDIAEEGLITNYTPKRGLGSSMSVLEADGTDVEHTDGLVAVGAVALMKEYLSERPDKPFFIAAGFYRPHSPYVAPKPHFEPYPPGSVTVPPFDGQPAGVPDAATAFTRPYPWLGVTKEQADDSKRAYLASVTFLDANVGRLLDALDDAGQTENTIVVFWSDHGYHLGEKGLWKKQSLYERSAAAPMIVAVPGQTDRGQSAGATCKRVVEFLDLYPTVAELAGLKEQAPNDLAGVSLVPLLENPNAEWDRPAYTQVRRRAKDGGMAYSVRTQRWRFTRWGDGSEELYDHEADPNEDENLAADPAYKEQVEVFGVLLDDYAK</sequence>
<evidence type="ECO:0000256" key="4">
    <source>
        <dbReference type="ARBA" id="ARBA00022729"/>
    </source>
</evidence>
<dbReference type="RefSeq" id="WP_171187656.1">
    <property type="nucleotide sequence ID" value="NZ_WTPX01000083.1"/>
</dbReference>
<dbReference type="PROSITE" id="PS00149">
    <property type="entry name" value="SULFATASE_2"/>
    <property type="match status" value="1"/>
</dbReference>
<dbReference type="Gene3D" id="3.40.720.10">
    <property type="entry name" value="Alkaline Phosphatase, subunit A"/>
    <property type="match status" value="1"/>
</dbReference>
<dbReference type="Proteomes" id="UP000609651">
    <property type="component" value="Unassembled WGS sequence"/>
</dbReference>
<keyword evidence="10" id="KW-1185">Reference proteome</keyword>
<comment type="similarity">
    <text evidence="2">Belongs to the sulfatase family.</text>
</comment>
<dbReference type="GO" id="GO:0047753">
    <property type="term" value="F:choline-sulfatase activity"/>
    <property type="evidence" value="ECO:0007669"/>
    <property type="project" value="UniProtKB-EC"/>
</dbReference>
<evidence type="ECO:0000256" key="7">
    <source>
        <dbReference type="SAM" id="SignalP"/>
    </source>
</evidence>
<dbReference type="InterPro" id="IPR024607">
    <property type="entry name" value="Sulfatase_CS"/>
</dbReference>
<evidence type="ECO:0000313" key="10">
    <source>
        <dbReference type="Proteomes" id="UP000609651"/>
    </source>
</evidence>
<dbReference type="InterPro" id="IPR000917">
    <property type="entry name" value="Sulfatase_N"/>
</dbReference>
<dbReference type="EMBL" id="WTPX01000083">
    <property type="protein sequence ID" value="NNJ26521.1"/>
    <property type="molecule type" value="Genomic_DNA"/>
</dbReference>
<keyword evidence="6" id="KW-0106">Calcium</keyword>
<keyword evidence="4 7" id="KW-0732">Signal</keyword>
<dbReference type="CDD" id="cd16030">
    <property type="entry name" value="iduronate-2-sulfatase"/>
    <property type="match status" value="1"/>
</dbReference>
<dbReference type="InterPro" id="IPR017850">
    <property type="entry name" value="Alkaline_phosphatase_core_sf"/>
</dbReference>
<protein>
    <submittedName>
        <fullName evidence="9">Choline-sulfatase</fullName>
        <ecNumber evidence="9">3.1.6.6</ecNumber>
    </submittedName>
</protein>
<organism evidence="9 10">
    <name type="scientific">Alienimonas chondri</name>
    <dbReference type="NCBI Taxonomy" id="2681879"/>
    <lineage>
        <taxon>Bacteria</taxon>
        <taxon>Pseudomonadati</taxon>
        <taxon>Planctomycetota</taxon>
        <taxon>Planctomycetia</taxon>
        <taxon>Planctomycetales</taxon>
        <taxon>Planctomycetaceae</taxon>
        <taxon>Alienimonas</taxon>
    </lineage>
</organism>
<comment type="cofactor">
    <cofactor evidence="1">
        <name>Ca(2+)</name>
        <dbReference type="ChEBI" id="CHEBI:29108"/>
    </cofactor>
</comment>
<feature type="signal peptide" evidence="7">
    <location>
        <begin position="1"/>
        <end position="26"/>
    </location>
</feature>
<feature type="chain" id="PRO_5046364595" evidence="7">
    <location>
        <begin position="27"/>
        <end position="478"/>
    </location>
</feature>
<evidence type="ECO:0000259" key="8">
    <source>
        <dbReference type="Pfam" id="PF00884"/>
    </source>
</evidence>
<gene>
    <name evidence="9" type="primary">betC_9</name>
    <name evidence="9" type="ORF">LzC2_26100</name>
</gene>
<proteinExistence type="inferred from homology"/>
<evidence type="ECO:0000256" key="5">
    <source>
        <dbReference type="ARBA" id="ARBA00022801"/>
    </source>
</evidence>
<comment type="caution">
    <text evidence="9">The sequence shown here is derived from an EMBL/GenBank/DDBJ whole genome shotgun (WGS) entry which is preliminary data.</text>
</comment>
<evidence type="ECO:0000256" key="3">
    <source>
        <dbReference type="ARBA" id="ARBA00022723"/>
    </source>
</evidence>
<dbReference type="Pfam" id="PF00884">
    <property type="entry name" value="Sulfatase"/>
    <property type="match status" value="1"/>
</dbReference>
<keyword evidence="3" id="KW-0479">Metal-binding</keyword>
<feature type="domain" description="Sulfatase N-terminal" evidence="8">
    <location>
        <begin position="34"/>
        <end position="380"/>
    </location>
</feature>
<name>A0ABX1VI89_9PLAN</name>
<accession>A0ABX1VI89</accession>
<evidence type="ECO:0000256" key="6">
    <source>
        <dbReference type="ARBA" id="ARBA00022837"/>
    </source>
</evidence>
<dbReference type="PANTHER" id="PTHR45953:SF1">
    <property type="entry name" value="IDURONATE 2-SULFATASE"/>
    <property type="match status" value="1"/>
</dbReference>
<evidence type="ECO:0000256" key="1">
    <source>
        <dbReference type="ARBA" id="ARBA00001913"/>
    </source>
</evidence>
<evidence type="ECO:0000313" key="9">
    <source>
        <dbReference type="EMBL" id="NNJ26521.1"/>
    </source>
</evidence>
<dbReference type="PANTHER" id="PTHR45953">
    <property type="entry name" value="IDURONATE 2-SULFATASE"/>
    <property type="match status" value="1"/>
</dbReference>
<dbReference type="SUPFAM" id="SSF53649">
    <property type="entry name" value="Alkaline phosphatase-like"/>
    <property type="match status" value="1"/>
</dbReference>
<keyword evidence="5 9" id="KW-0378">Hydrolase</keyword>
<dbReference type="InterPro" id="IPR035874">
    <property type="entry name" value="IDS"/>
</dbReference>
<dbReference type="EC" id="3.1.6.6" evidence="9"/>
<evidence type="ECO:0000256" key="2">
    <source>
        <dbReference type="ARBA" id="ARBA00008779"/>
    </source>
</evidence>